<evidence type="ECO:0000256" key="8">
    <source>
        <dbReference type="ARBA" id="ARBA00022917"/>
    </source>
</evidence>
<evidence type="ECO:0000256" key="9">
    <source>
        <dbReference type="ARBA" id="ARBA00023146"/>
    </source>
</evidence>
<dbReference type="GO" id="GO:0006419">
    <property type="term" value="P:alanyl-tRNA aminoacylation"/>
    <property type="evidence" value="ECO:0007669"/>
    <property type="project" value="InterPro"/>
</dbReference>
<dbReference type="InterPro" id="IPR018165">
    <property type="entry name" value="Ala-tRNA-synth_IIc_core"/>
</dbReference>
<dbReference type="InterPro" id="IPR050058">
    <property type="entry name" value="Ala-tRNA_ligase"/>
</dbReference>
<dbReference type="GO" id="GO:0004813">
    <property type="term" value="F:alanine-tRNA ligase activity"/>
    <property type="evidence" value="ECO:0007669"/>
    <property type="project" value="UniProtKB-EC"/>
</dbReference>
<evidence type="ECO:0000256" key="2">
    <source>
        <dbReference type="ARBA" id="ARBA00013168"/>
    </source>
</evidence>
<dbReference type="EC" id="6.1.1.7" evidence="2"/>
<keyword evidence="8" id="KW-0648">Protein biosynthesis</keyword>
<protein>
    <recommendedName>
        <fullName evidence="2">alanine--tRNA ligase</fullName>
        <ecNumber evidence="2">6.1.1.7</ecNumber>
    </recommendedName>
</protein>
<dbReference type="PANTHER" id="PTHR11777">
    <property type="entry name" value="ALANYL-TRNA SYNTHETASE"/>
    <property type="match status" value="1"/>
</dbReference>
<name>A0A382GFJ5_9ZZZZ</name>
<dbReference type="InterPro" id="IPR002318">
    <property type="entry name" value="Ala-tRNA-lgiase_IIc"/>
</dbReference>
<dbReference type="PANTHER" id="PTHR11777:SF9">
    <property type="entry name" value="ALANINE--TRNA LIGASE, CYTOPLASMIC"/>
    <property type="match status" value="1"/>
</dbReference>
<evidence type="ECO:0000256" key="4">
    <source>
        <dbReference type="ARBA" id="ARBA00022598"/>
    </source>
</evidence>
<dbReference type="GO" id="GO:0005829">
    <property type="term" value="C:cytosol"/>
    <property type="evidence" value="ECO:0007669"/>
    <property type="project" value="TreeGrafter"/>
</dbReference>
<keyword evidence="7" id="KW-0694">RNA-binding</keyword>
<keyword evidence="9" id="KW-0030">Aminoacyl-tRNA synthetase</keyword>
<dbReference type="SUPFAM" id="SSF55681">
    <property type="entry name" value="Class II aaRS and biotin synthetases"/>
    <property type="match status" value="1"/>
</dbReference>
<dbReference type="SUPFAM" id="SSF101353">
    <property type="entry name" value="Putative anticodon-binding domain of alanyl-tRNA synthetase (AlaRS)"/>
    <property type="match status" value="1"/>
</dbReference>
<dbReference type="AlphaFoldDB" id="A0A382GFJ5"/>
<comment type="similarity">
    <text evidence="1">Belongs to the class-II aminoacyl-tRNA synthetase family.</text>
</comment>
<feature type="domain" description="Alanyl-transfer RNA synthetases family profile" evidence="10">
    <location>
        <begin position="1"/>
        <end position="373"/>
    </location>
</feature>
<sequence>MTSDEIREAFLSFFESKGHQRIPSSSLIPVGDPTLLLTIAGMNQFKPYFSGQQTPPNQRLTSAQKCIRTPDIDIVGDATHLTMFEMLGNFSIGDYFKEKAIAFALEFVTKNLGLSAESFAMTIHETDDEAHQLWQNVGIPVDRIYRFGDEDNWWGPPIHGEEGPCGPCSELHYDFGHSRGCLQEDCTPNCENQMSTGEQCNRYVELWNLVFMQFYHHPDGSRDPLPAPSIDTGMGLERATIIMQDAATMYETDIFSSMIEQVSSMTDVTYGDDLEMDYAIRAVVEHSRSSTFLTADGVVPGNEGRGYVLRRVIRRAIRMGRKIGIDDPFLEEIAQSVILKMGDSYPELRSHKDFVLTVLRLEEDRFQRAYENG</sequence>
<accession>A0A382GFJ5</accession>
<evidence type="ECO:0000256" key="6">
    <source>
        <dbReference type="ARBA" id="ARBA00022840"/>
    </source>
</evidence>
<keyword evidence="3" id="KW-0820">tRNA-binding</keyword>
<dbReference type="GO" id="GO:0005524">
    <property type="term" value="F:ATP binding"/>
    <property type="evidence" value="ECO:0007669"/>
    <property type="project" value="UniProtKB-KW"/>
</dbReference>
<dbReference type="GO" id="GO:0002161">
    <property type="term" value="F:aminoacyl-tRNA deacylase activity"/>
    <property type="evidence" value="ECO:0007669"/>
    <property type="project" value="TreeGrafter"/>
</dbReference>
<evidence type="ECO:0000256" key="1">
    <source>
        <dbReference type="ARBA" id="ARBA00008226"/>
    </source>
</evidence>
<dbReference type="Pfam" id="PF01411">
    <property type="entry name" value="tRNA-synt_2c"/>
    <property type="match status" value="1"/>
</dbReference>
<dbReference type="PROSITE" id="PS50860">
    <property type="entry name" value="AA_TRNA_LIGASE_II_ALA"/>
    <property type="match status" value="1"/>
</dbReference>
<keyword evidence="6" id="KW-0067">ATP-binding</keyword>
<keyword evidence="5" id="KW-0547">Nucleotide-binding</keyword>
<evidence type="ECO:0000313" key="11">
    <source>
        <dbReference type="EMBL" id="SVB73986.1"/>
    </source>
</evidence>
<feature type="non-terminal residue" evidence="11">
    <location>
        <position position="373"/>
    </location>
</feature>
<evidence type="ECO:0000256" key="3">
    <source>
        <dbReference type="ARBA" id="ARBA00022555"/>
    </source>
</evidence>
<evidence type="ECO:0000256" key="5">
    <source>
        <dbReference type="ARBA" id="ARBA00022741"/>
    </source>
</evidence>
<dbReference type="Gene3D" id="3.30.930.10">
    <property type="entry name" value="Bira Bifunctional Protein, Domain 2"/>
    <property type="match status" value="1"/>
</dbReference>
<keyword evidence="4" id="KW-0436">Ligase</keyword>
<dbReference type="CDD" id="cd00673">
    <property type="entry name" value="AlaRS_core"/>
    <property type="match status" value="1"/>
</dbReference>
<proteinExistence type="inferred from homology"/>
<dbReference type="GO" id="GO:0000049">
    <property type="term" value="F:tRNA binding"/>
    <property type="evidence" value="ECO:0007669"/>
    <property type="project" value="UniProtKB-KW"/>
</dbReference>
<dbReference type="InterPro" id="IPR018164">
    <property type="entry name" value="Ala-tRNA-synth_IIc_N"/>
</dbReference>
<evidence type="ECO:0000259" key="10">
    <source>
        <dbReference type="PROSITE" id="PS50860"/>
    </source>
</evidence>
<dbReference type="EMBL" id="UINC01055285">
    <property type="protein sequence ID" value="SVB73986.1"/>
    <property type="molecule type" value="Genomic_DNA"/>
</dbReference>
<dbReference type="PRINTS" id="PR00980">
    <property type="entry name" value="TRNASYNTHALA"/>
</dbReference>
<evidence type="ECO:0000256" key="7">
    <source>
        <dbReference type="ARBA" id="ARBA00022884"/>
    </source>
</evidence>
<reference evidence="11" key="1">
    <citation type="submission" date="2018-05" db="EMBL/GenBank/DDBJ databases">
        <authorList>
            <person name="Lanie J.A."/>
            <person name="Ng W.-L."/>
            <person name="Kazmierczak K.M."/>
            <person name="Andrzejewski T.M."/>
            <person name="Davidsen T.M."/>
            <person name="Wayne K.J."/>
            <person name="Tettelin H."/>
            <person name="Glass J.I."/>
            <person name="Rusch D."/>
            <person name="Podicherti R."/>
            <person name="Tsui H.-C.T."/>
            <person name="Winkler M.E."/>
        </authorList>
    </citation>
    <scope>NUCLEOTIDE SEQUENCE</scope>
</reference>
<gene>
    <name evidence="11" type="ORF">METZ01_LOCUS226840</name>
</gene>
<organism evidence="11">
    <name type="scientific">marine metagenome</name>
    <dbReference type="NCBI Taxonomy" id="408172"/>
    <lineage>
        <taxon>unclassified sequences</taxon>
        <taxon>metagenomes</taxon>
        <taxon>ecological metagenomes</taxon>
    </lineage>
</organism>
<dbReference type="InterPro" id="IPR018162">
    <property type="entry name" value="Ala-tRNA-ligase_IIc_anticod-bd"/>
</dbReference>
<dbReference type="InterPro" id="IPR045864">
    <property type="entry name" value="aa-tRNA-synth_II/BPL/LPL"/>
</dbReference>